<dbReference type="GO" id="GO:0030488">
    <property type="term" value="P:tRNA methylation"/>
    <property type="evidence" value="ECO:0007669"/>
    <property type="project" value="TreeGrafter"/>
</dbReference>
<evidence type="ECO:0000256" key="2">
    <source>
        <dbReference type="ARBA" id="ARBA00022694"/>
    </source>
</evidence>
<evidence type="ECO:0000256" key="3">
    <source>
        <dbReference type="ARBA" id="ARBA00035698"/>
    </source>
</evidence>
<proteinExistence type="inferred from homology"/>
<evidence type="ECO:0000313" key="8">
    <source>
        <dbReference type="Proteomes" id="UP000735302"/>
    </source>
</evidence>
<dbReference type="EMBL" id="BLXT01006781">
    <property type="protein sequence ID" value="GFO33499.1"/>
    <property type="molecule type" value="Genomic_DNA"/>
</dbReference>
<dbReference type="InterPro" id="IPR056842">
    <property type="entry name" value="THADA-like_TPR_C"/>
</dbReference>
<evidence type="ECO:0000259" key="4">
    <source>
        <dbReference type="Pfam" id="PF10350"/>
    </source>
</evidence>
<accession>A0AAV4CNQ9</accession>
<evidence type="ECO:0000259" key="5">
    <source>
        <dbReference type="Pfam" id="PF25150"/>
    </source>
</evidence>
<comment type="caution">
    <text evidence="7">The sequence shown here is derived from an EMBL/GenBank/DDBJ whole genome shotgun (WGS) entry which is preliminary data.</text>
</comment>
<dbReference type="InterPro" id="IPR056843">
    <property type="entry name" value="THADA-like_TPR"/>
</dbReference>
<evidence type="ECO:0000256" key="1">
    <source>
        <dbReference type="ARBA" id="ARBA00010409"/>
    </source>
</evidence>
<reference evidence="7 8" key="1">
    <citation type="journal article" date="2021" name="Elife">
        <title>Chloroplast acquisition without the gene transfer in kleptoplastic sea slugs, Plakobranchus ocellatus.</title>
        <authorList>
            <person name="Maeda T."/>
            <person name="Takahashi S."/>
            <person name="Yoshida T."/>
            <person name="Shimamura S."/>
            <person name="Takaki Y."/>
            <person name="Nagai Y."/>
            <person name="Toyoda A."/>
            <person name="Suzuki Y."/>
            <person name="Arimoto A."/>
            <person name="Ishii H."/>
            <person name="Satoh N."/>
            <person name="Nishiyama T."/>
            <person name="Hasebe M."/>
            <person name="Maruyama T."/>
            <person name="Minagawa J."/>
            <person name="Obokata J."/>
            <person name="Shigenobu S."/>
        </authorList>
    </citation>
    <scope>NUCLEOTIDE SEQUENCE [LARGE SCALE GENOMIC DNA]</scope>
</reference>
<feature type="domain" description="DUF2428" evidence="4">
    <location>
        <begin position="432"/>
        <end position="698"/>
    </location>
</feature>
<organism evidence="7 8">
    <name type="scientific">Plakobranchus ocellatus</name>
    <dbReference type="NCBI Taxonomy" id="259542"/>
    <lineage>
        <taxon>Eukaryota</taxon>
        <taxon>Metazoa</taxon>
        <taxon>Spiralia</taxon>
        <taxon>Lophotrochozoa</taxon>
        <taxon>Mollusca</taxon>
        <taxon>Gastropoda</taxon>
        <taxon>Heterobranchia</taxon>
        <taxon>Euthyneura</taxon>
        <taxon>Panpulmonata</taxon>
        <taxon>Sacoglossa</taxon>
        <taxon>Placobranchoidea</taxon>
        <taxon>Plakobranchidae</taxon>
        <taxon>Plakobranchus</taxon>
    </lineage>
</organism>
<dbReference type="SUPFAM" id="SSF48371">
    <property type="entry name" value="ARM repeat"/>
    <property type="match status" value="2"/>
</dbReference>
<feature type="domain" description="tRNA (32-2'-O)-methyltransferase regulator THADA-like C-terminal TPR repeats region" evidence="6">
    <location>
        <begin position="700"/>
        <end position="865"/>
    </location>
</feature>
<dbReference type="PANTHER" id="PTHR14387:SF7">
    <property type="entry name" value="THYROID ADENOMA-ASSOCIATED PROTEIN"/>
    <property type="match status" value="1"/>
</dbReference>
<dbReference type="InterPro" id="IPR019442">
    <property type="entry name" value="THADA/TRM732_DUF2428"/>
</dbReference>
<sequence length="1510" mass="169922">MLEGKRSRGKQREKLIEGLTDWLKAGKSLEAIEATKDRKKWRTMIANAYLLPRLMKSGDEVLNYMIQYLSTQIKEKQQQAQGAIIMCLHRARTLGFLKFSHMKNQEEGLWLGYLSPNILKEALCSMDDQIRLDAFALVCENSKTSEVVTSFEFDLLKFFIPLNTNNQYPAFRQTFFALIKKLIFRVKESLLSLKRKSKHEQGAESEALMNYESFLHWLTTLTVDNIYPGAAFAHRTTNLAILSLMTSCFTSDCDGFSVPKVLQRHHTQALLACLTDTFEDNRKETFNIISCFLKYQEPIWDHSSAVELMRTALALSCSTRPQDCDTAVYLFLSLLKQQEFYAQKFDFADLLNQITHDASQITKPGLSSHPKLLLLCLLLQSLDNQIAVAEQSLMSAAANRPMYPTLHCIRYVLQEVNFKTMDKDHLPSAKDFIKDLINSCLHLSRVVSPVVQNSSPEGNVPDEAVSDLEPPNAEWSRALVESMPEYLVVCGWRSIKEVSLTLGSLCLQLPTSLIKKDEGNDGLLSLMQVTVIGEYFNQQLLESIHRGAFELAYAGFQLVCQMLWSHPLSCFHQLPSTWLSAVLEDIKSNDPDSRLCATRRSAGIPFLVQAIASTEPSLTGRQTFHSAMKELLHLAIEQQNKVCVSAGPIILSSSDAQVHALNILRALYRESRLRDDVVPYVADGLKSAILGFRSEQWAVRNSATLLLSSLMTRIFGVKRSKDETAMSKKNCQTGRAFFHRYPTLYPFLLSELEAATMNVISSDRLSLHPSLYPVLLVLGRLFPSTLEGSDTSLSLSAFIPYVIKCASSPVYKTRVIASRAIQPLAKRNEVIAISCILWNILPEHPSSGKFHSSQMHGSLLQLTELIKLVESFSTALQWEALEAFGENMCKRKWMFENLNPCFATRQAALILTDSVLNVAECCLTSNGNTSRENILSSIGSLKEAFLSAIFKTESHDQRTFLPFFFELEKTRAQLCLKYLTDICNFRAKSFVLSDMKQSNLDMSAAQERSEAKYDLLNVAKPNADYVQLNDCSMAQTIIQFLKSPIYDTRLGILDILLISLNTNEKKESHFSSLLGDDLDSHSQQNIQALTGVRNLLGAEDVASELLSQLLTLAMETETHHLCVEKVFYLLAIWPQDISQLFNESKLCLKQMLSQLMNRIMSERRIEVKAAIMKFSGRLVSILYEEASQTQIEDGRDNLLSNDTVGSNLSKSSRQLSCVLTEWVMLLKDCSSADENPALEISCCHCLLQNAHYLLKDPSNILKRSVYMVWDSLAALLQDDDLEVKEIAANIVSAISGKEQGSYQPSYALHILPCLLISLNGTRDLSGVLSCLISWILNDDLVDVKESSERLFDKGEMNTYLDHVIFTRSIMESLHEMLYSFETNKLPVLSQTGLSDSSQHKINSDDVKFYHQLLLNCKLNGPFISFLERCVAQLVTSLHALQSSCKTQDMLMNIGRFRCLAQTLHKVRQCYGLIRNFSSASSVLQKSLDSLEISMAALESNFSLTGKSPDM</sequence>
<evidence type="ECO:0000313" key="7">
    <source>
        <dbReference type="EMBL" id="GFO33499.1"/>
    </source>
</evidence>
<dbReference type="Pfam" id="PF10350">
    <property type="entry name" value="DUF2428"/>
    <property type="match status" value="1"/>
</dbReference>
<gene>
    <name evidence="7" type="ORF">PoB_006000400</name>
</gene>
<evidence type="ECO:0000259" key="6">
    <source>
        <dbReference type="Pfam" id="PF25151"/>
    </source>
</evidence>
<dbReference type="InterPro" id="IPR016024">
    <property type="entry name" value="ARM-type_fold"/>
</dbReference>
<dbReference type="Pfam" id="PF25150">
    <property type="entry name" value="TPR_Trm732"/>
    <property type="match status" value="1"/>
</dbReference>
<keyword evidence="2" id="KW-0819">tRNA processing</keyword>
<name>A0AAV4CNQ9_9GAST</name>
<feature type="domain" description="tRNA (32-2'-O)-methyltransferase regulator THADA-like TPR repeats region" evidence="5">
    <location>
        <begin position="36"/>
        <end position="283"/>
    </location>
</feature>
<dbReference type="Proteomes" id="UP000735302">
    <property type="component" value="Unassembled WGS sequence"/>
</dbReference>
<protein>
    <recommendedName>
        <fullName evidence="3">tRNA (32-2'-O)-methyltransferase regulator THADA</fullName>
    </recommendedName>
</protein>
<dbReference type="PANTHER" id="PTHR14387">
    <property type="entry name" value="THADA/DEATH RECEPTOR INTERACTING PROTEIN"/>
    <property type="match status" value="1"/>
</dbReference>
<dbReference type="Pfam" id="PF25151">
    <property type="entry name" value="TPR_Trm732_C"/>
    <property type="match status" value="1"/>
</dbReference>
<dbReference type="GO" id="GO:0005829">
    <property type="term" value="C:cytosol"/>
    <property type="evidence" value="ECO:0007669"/>
    <property type="project" value="TreeGrafter"/>
</dbReference>
<keyword evidence="8" id="KW-1185">Reference proteome</keyword>
<dbReference type="InterPro" id="IPR051954">
    <property type="entry name" value="tRNA_methyltransferase_THADA"/>
</dbReference>
<comment type="similarity">
    <text evidence="1">Belongs to the THADA family.</text>
</comment>